<organism evidence="2 3">
    <name type="scientific">Striga asiatica</name>
    <name type="common">Asiatic witchweed</name>
    <name type="synonym">Buchnera asiatica</name>
    <dbReference type="NCBI Taxonomy" id="4170"/>
    <lineage>
        <taxon>Eukaryota</taxon>
        <taxon>Viridiplantae</taxon>
        <taxon>Streptophyta</taxon>
        <taxon>Embryophyta</taxon>
        <taxon>Tracheophyta</taxon>
        <taxon>Spermatophyta</taxon>
        <taxon>Magnoliopsida</taxon>
        <taxon>eudicotyledons</taxon>
        <taxon>Gunneridae</taxon>
        <taxon>Pentapetalae</taxon>
        <taxon>asterids</taxon>
        <taxon>lamiids</taxon>
        <taxon>Lamiales</taxon>
        <taxon>Orobanchaceae</taxon>
        <taxon>Buchnereae</taxon>
        <taxon>Striga</taxon>
    </lineage>
</organism>
<comment type="caution">
    <text evidence="2">The sequence shown here is derived from an EMBL/GenBank/DDBJ whole genome shotgun (WGS) entry which is preliminary data.</text>
</comment>
<evidence type="ECO:0000256" key="1">
    <source>
        <dbReference type="SAM" id="Phobius"/>
    </source>
</evidence>
<name>A0A5A7PN15_STRAF</name>
<dbReference type="AlphaFoldDB" id="A0A5A7PN15"/>
<evidence type="ECO:0000313" key="3">
    <source>
        <dbReference type="Proteomes" id="UP000325081"/>
    </source>
</evidence>
<dbReference type="Proteomes" id="UP000325081">
    <property type="component" value="Unassembled WGS sequence"/>
</dbReference>
<keyword evidence="1" id="KW-0472">Membrane</keyword>
<keyword evidence="1" id="KW-1133">Transmembrane helix</keyword>
<gene>
    <name evidence="2" type="ORF">STAS_10352</name>
</gene>
<reference evidence="3" key="1">
    <citation type="journal article" date="2019" name="Curr. Biol.">
        <title>Genome Sequence of Striga asiatica Provides Insight into the Evolution of Plant Parasitism.</title>
        <authorList>
            <person name="Yoshida S."/>
            <person name="Kim S."/>
            <person name="Wafula E.K."/>
            <person name="Tanskanen J."/>
            <person name="Kim Y.M."/>
            <person name="Honaas L."/>
            <person name="Yang Z."/>
            <person name="Spallek T."/>
            <person name="Conn C.E."/>
            <person name="Ichihashi Y."/>
            <person name="Cheong K."/>
            <person name="Cui S."/>
            <person name="Der J.P."/>
            <person name="Gundlach H."/>
            <person name="Jiao Y."/>
            <person name="Hori C."/>
            <person name="Ishida J.K."/>
            <person name="Kasahara H."/>
            <person name="Kiba T."/>
            <person name="Kim M.S."/>
            <person name="Koo N."/>
            <person name="Laohavisit A."/>
            <person name="Lee Y.H."/>
            <person name="Lumba S."/>
            <person name="McCourt P."/>
            <person name="Mortimer J.C."/>
            <person name="Mutuku J.M."/>
            <person name="Nomura T."/>
            <person name="Sasaki-Sekimoto Y."/>
            <person name="Seto Y."/>
            <person name="Wang Y."/>
            <person name="Wakatake T."/>
            <person name="Sakakibara H."/>
            <person name="Demura T."/>
            <person name="Yamaguchi S."/>
            <person name="Yoneyama K."/>
            <person name="Manabe R.I."/>
            <person name="Nelson D.C."/>
            <person name="Schulman A.H."/>
            <person name="Timko M.P."/>
            <person name="dePamphilis C.W."/>
            <person name="Choi D."/>
            <person name="Shirasu K."/>
        </authorList>
    </citation>
    <scope>NUCLEOTIDE SEQUENCE [LARGE SCALE GENOMIC DNA]</scope>
    <source>
        <strain evidence="3">cv. UVA1</strain>
    </source>
</reference>
<feature type="non-terminal residue" evidence="2">
    <location>
        <position position="115"/>
    </location>
</feature>
<keyword evidence="1" id="KW-0812">Transmembrane</keyword>
<proteinExistence type="predicted"/>
<dbReference type="EMBL" id="BKCP01004849">
    <property type="protein sequence ID" value="GER34170.1"/>
    <property type="molecule type" value="Genomic_DNA"/>
</dbReference>
<keyword evidence="3" id="KW-1185">Reference proteome</keyword>
<evidence type="ECO:0000313" key="2">
    <source>
        <dbReference type="EMBL" id="GER34170.1"/>
    </source>
</evidence>
<accession>A0A5A7PN15</accession>
<feature type="transmembrane region" description="Helical" evidence="1">
    <location>
        <begin position="86"/>
        <end position="106"/>
    </location>
</feature>
<dbReference type="OrthoDB" id="269822at2759"/>
<protein>
    <submittedName>
        <fullName evidence="2">Phosphoinositide-specific phospholipase C family protein</fullName>
    </submittedName>
</protein>
<sequence length="115" mass="13859">MMHNLFRLNGGYDVVMQKSRSNEAFDPRLPWPVWKKLKVIVYMGDEFRMNFSHTHFDTFFPPNFYTEIYKLSVPANDAKRKTRFNLMLLPPLMYDPLVLVVKFFYFQAYLIKGFM</sequence>